<dbReference type="Proteomes" id="UP000239366">
    <property type="component" value="Unassembled WGS sequence"/>
</dbReference>
<evidence type="ECO:0000313" key="3">
    <source>
        <dbReference type="Proteomes" id="UP000239366"/>
    </source>
</evidence>
<dbReference type="GO" id="GO:0071949">
    <property type="term" value="F:FAD binding"/>
    <property type="evidence" value="ECO:0007669"/>
    <property type="project" value="InterPro"/>
</dbReference>
<dbReference type="SUPFAM" id="SSF54975">
    <property type="entry name" value="Acylphosphatase/BLUF domain-like"/>
    <property type="match status" value="1"/>
</dbReference>
<keyword evidence="3" id="KW-1185">Reference proteome</keyword>
<dbReference type="InterPro" id="IPR007024">
    <property type="entry name" value="BLUF_domain"/>
</dbReference>
<protein>
    <recommendedName>
        <fullName evidence="1">BLUF domain-containing protein</fullName>
    </recommendedName>
</protein>
<sequence length="103" mass="12075">MYFDGNHFLRYLEGEAELVDPLLEIMRDDPRPDFLCATQEQIDEKRFPEWSMKNIQSILLEMNLVEKTIIQILSLFGDKGYSINAGMSKDLFKLMDHLKAVVY</sequence>
<organism evidence="2 3">
    <name type="scientific">Aureicoccus marinus</name>
    <dbReference type="NCBI Taxonomy" id="754435"/>
    <lineage>
        <taxon>Bacteria</taxon>
        <taxon>Pseudomonadati</taxon>
        <taxon>Bacteroidota</taxon>
        <taxon>Flavobacteriia</taxon>
        <taxon>Flavobacteriales</taxon>
        <taxon>Flavobacteriaceae</taxon>
        <taxon>Aureicoccus</taxon>
    </lineage>
</organism>
<evidence type="ECO:0000313" key="2">
    <source>
        <dbReference type="EMBL" id="PQJ15517.1"/>
    </source>
</evidence>
<dbReference type="Pfam" id="PF04940">
    <property type="entry name" value="BLUF"/>
    <property type="match status" value="1"/>
</dbReference>
<dbReference type="GO" id="GO:0009882">
    <property type="term" value="F:blue light photoreceptor activity"/>
    <property type="evidence" value="ECO:0007669"/>
    <property type="project" value="InterPro"/>
</dbReference>
<dbReference type="PROSITE" id="PS50925">
    <property type="entry name" value="BLUF"/>
    <property type="match status" value="1"/>
</dbReference>
<evidence type="ECO:0000259" key="1">
    <source>
        <dbReference type="PROSITE" id="PS50925"/>
    </source>
</evidence>
<name>A0A2S7T7N4_9FLAO</name>
<feature type="domain" description="BLUF" evidence="1">
    <location>
        <begin position="1"/>
        <end position="53"/>
    </location>
</feature>
<dbReference type="EMBL" id="MQVX01000001">
    <property type="protein sequence ID" value="PQJ15517.1"/>
    <property type="molecule type" value="Genomic_DNA"/>
</dbReference>
<gene>
    <name evidence="2" type="ORF">BST99_07000</name>
</gene>
<dbReference type="Gene3D" id="3.30.70.100">
    <property type="match status" value="1"/>
</dbReference>
<proteinExistence type="predicted"/>
<reference evidence="3" key="1">
    <citation type="submission" date="2016-11" db="EMBL/GenBank/DDBJ databases">
        <title>Trade-off between light-utilization and light-protection in marine flavobacteria.</title>
        <authorList>
            <person name="Kumagai Y."/>
            <person name="Yoshizawa S."/>
            <person name="Kogure K."/>
        </authorList>
    </citation>
    <scope>NUCLEOTIDE SEQUENCE [LARGE SCALE GENOMIC DNA]</scope>
    <source>
        <strain evidence="3">SG-18</strain>
    </source>
</reference>
<dbReference type="InterPro" id="IPR036046">
    <property type="entry name" value="Acylphosphatase-like_dom_sf"/>
</dbReference>
<dbReference type="AlphaFoldDB" id="A0A2S7T7N4"/>
<dbReference type="OrthoDB" id="1122028at2"/>
<comment type="caution">
    <text evidence="2">The sequence shown here is derived from an EMBL/GenBank/DDBJ whole genome shotgun (WGS) entry which is preliminary data.</text>
</comment>
<accession>A0A2S7T7N4</accession>